<accession>A0A849AHK7</accession>
<sequence length="269" mass="28690">MSAELFGLQTLPCAGSVTGPQGVQVSGGCSMSVPLTAADPQGRDEPTVLQQAVRLLVLLDRCGLPTVPADPSGTVAVLRAEMQLQALDFWLRNPDYLAGELMTKVENGELGASYLQVVEDLLEGQEPDLHWYPMPRWFHGAYEVIDDAFSVLSAYGLAVVRRVGSAKSTARSQFFLTEAGRGAVEELKKDPLLSWYIGQAELVKLVAGNDNGSTLKKRQYQQAEYASTKLGTKIAPIHAGVAARLEIAQAAQANEGGTDASTSPAEGDT</sequence>
<comment type="caution">
    <text evidence="1">The sequence shown here is derived from an EMBL/GenBank/DDBJ whole genome shotgun (WGS) entry which is preliminary data.</text>
</comment>
<protein>
    <submittedName>
        <fullName evidence="1">Uncharacterized protein</fullName>
    </submittedName>
</protein>
<gene>
    <name evidence="1" type="ORF">HJ588_11725</name>
</gene>
<evidence type="ECO:0000313" key="1">
    <source>
        <dbReference type="EMBL" id="NNG39935.1"/>
    </source>
</evidence>
<dbReference type="EMBL" id="JABENB010000001">
    <property type="protein sequence ID" value="NNG39935.1"/>
    <property type="molecule type" value="Genomic_DNA"/>
</dbReference>
<dbReference type="RefSeq" id="WP_171155144.1">
    <property type="nucleotide sequence ID" value="NZ_JABENB010000001.1"/>
</dbReference>
<name>A0A849AHK7_9MICO</name>
<dbReference type="AlphaFoldDB" id="A0A849AHK7"/>
<proteinExistence type="predicted"/>
<organism evidence="1 2">
    <name type="scientific">Flexivirga aerilata</name>
    <dbReference type="NCBI Taxonomy" id="1656889"/>
    <lineage>
        <taxon>Bacteria</taxon>
        <taxon>Bacillati</taxon>
        <taxon>Actinomycetota</taxon>
        <taxon>Actinomycetes</taxon>
        <taxon>Micrococcales</taxon>
        <taxon>Dermacoccaceae</taxon>
        <taxon>Flexivirga</taxon>
    </lineage>
</organism>
<dbReference type="Proteomes" id="UP000557772">
    <property type="component" value="Unassembled WGS sequence"/>
</dbReference>
<keyword evidence="2" id="KW-1185">Reference proteome</keyword>
<evidence type="ECO:0000313" key="2">
    <source>
        <dbReference type="Proteomes" id="UP000557772"/>
    </source>
</evidence>
<reference evidence="1 2" key="1">
    <citation type="submission" date="2020-05" db="EMBL/GenBank/DDBJ databases">
        <title>Flexivirga sp. ID2601S isolated from air conditioner.</title>
        <authorList>
            <person name="Kim D.H."/>
        </authorList>
    </citation>
    <scope>NUCLEOTIDE SEQUENCE [LARGE SCALE GENOMIC DNA]</scope>
    <source>
        <strain evidence="1 2">ID2601S</strain>
    </source>
</reference>